<organism evidence="1 2">
    <name type="scientific">Ceratitis capitata</name>
    <name type="common">Mediterranean fruit fly</name>
    <name type="synonym">Tephritis capitata</name>
    <dbReference type="NCBI Taxonomy" id="7213"/>
    <lineage>
        <taxon>Eukaryota</taxon>
        <taxon>Metazoa</taxon>
        <taxon>Ecdysozoa</taxon>
        <taxon>Arthropoda</taxon>
        <taxon>Hexapoda</taxon>
        <taxon>Insecta</taxon>
        <taxon>Pterygota</taxon>
        <taxon>Neoptera</taxon>
        <taxon>Endopterygota</taxon>
        <taxon>Diptera</taxon>
        <taxon>Brachycera</taxon>
        <taxon>Muscomorpha</taxon>
        <taxon>Tephritoidea</taxon>
        <taxon>Tephritidae</taxon>
        <taxon>Ceratitis</taxon>
        <taxon>Ceratitis</taxon>
    </lineage>
</organism>
<dbReference type="EMBL" id="CAJHJT010000001">
    <property type="protein sequence ID" value="CAD6996276.1"/>
    <property type="molecule type" value="Genomic_DNA"/>
</dbReference>
<keyword evidence="2" id="KW-1185">Reference proteome</keyword>
<evidence type="ECO:0000313" key="1">
    <source>
        <dbReference type="EMBL" id="CAD6996276.1"/>
    </source>
</evidence>
<protein>
    <submittedName>
        <fullName evidence="1">(Mediterranean fruit fly) hypothetical protein</fullName>
    </submittedName>
</protein>
<evidence type="ECO:0000313" key="2">
    <source>
        <dbReference type="Proteomes" id="UP000606786"/>
    </source>
</evidence>
<name>A0A811UE16_CERCA</name>
<reference evidence="1" key="1">
    <citation type="submission" date="2020-11" db="EMBL/GenBank/DDBJ databases">
        <authorList>
            <person name="Whitehead M."/>
        </authorList>
    </citation>
    <scope>NUCLEOTIDE SEQUENCE</scope>
    <source>
        <strain evidence="1">EGII</strain>
    </source>
</reference>
<sequence>MHLFLDPCRPLKWTQQSNKPKRVVILRDRDRKDSGKKTTFAVNINNDLEGAPSLCRYKRCFGNVN</sequence>
<dbReference type="Proteomes" id="UP000606786">
    <property type="component" value="Unassembled WGS sequence"/>
</dbReference>
<gene>
    <name evidence="1" type="ORF">CCAP1982_LOCUS4959</name>
</gene>
<comment type="caution">
    <text evidence="1">The sequence shown here is derived from an EMBL/GenBank/DDBJ whole genome shotgun (WGS) entry which is preliminary data.</text>
</comment>
<proteinExistence type="predicted"/>
<accession>A0A811UE16</accession>
<dbReference type="AlphaFoldDB" id="A0A811UE16"/>